<accession>A0A6M3KZ18</accession>
<organism evidence="1">
    <name type="scientific">viral metagenome</name>
    <dbReference type="NCBI Taxonomy" id="1070528"/>
    <lineage>
        <taxon>unclassified sequences</taxon>
        <taxon>metagenomes</taxon>
        <taxon>organismal metagenomes</taxon>
    </lineage>
</organism>
<name>A0A6M3KZ18_9ZZZZ</name>
<proteinExistence type="predicted"/>
<reference evidence="1" key="1">
    <citation type="submission" date="2020-03" db="EMBL/GenBank/DDBJ databases">
        <title>The deep terrestrial virosphere.</title>
        <authorList>
            <person name="Holmfeldt K."/>
            <person name="Nilsson E."/>
            <person name="Simone D."/>
            <person name="Lopez-Fernandez M."/>
            <person name="Wu X."/>
            <person name="de Brujin I."/>
            <person name="Lundin D."/>
            <person name="Andersson A."/>
            <person name="Bertilsson S."/>
            <person name="Dopson M."/>
        </authorList>
    </citation>
    <scope>NUCLEOTIDE SEQUENCE</scope>
    <source>
        <strain evidence="1">MM415B02082</strain>
    </source>
</reference>
<sequence length="69" mass="8023">MDNDKNMLKTTFLVNCKIVVNCEILLSVPRDRVVERITEKLNTLKDIDAKHSFIDTDSEIIITTFIRIE</sequence>
<evidence type="ECO:0000313" key="1">
    <source>
        <dbReference type="EMBL" id="QJA86435.1"/>
    </source>
</evidence>
<dbReference type="AlphaFoldDB" id="A0A6M3KZ18"/>
<dbReference type="EMBL" id="MT142634">
    <property type="protein sequence ID" value="QJA86435.1"/>
    <property type="molecule type" value="Genomic_DNA"/>
</dbReference>
<protein>
    <submittedName>
        <fullName evidence="1">Uncharacterized protein</fullName>
    </submittedName>
</protein>
<gene>
    <name evidence="1" type="ORF">MM415B02082_0013</name>
</gene>